<keyword evidence="2" id="KW-0597">Phosphoprotein</keyword>
<evidence type="ECO:0000256" key="2">
    <source>
        <dbReference type="ARBA" id="ARBA00022553"/>
    </source>
</evidence>
<reference evidence="10" key="1">
    <citation type="submission" date="2021-01" db="EMBL/GenBank/DDBJ databases">
        <authorList>
            <person name="Corre E."/>
            <person name="Pelletier E."/>
            <person name="Niang G."/>
            <person name="Scheremetjew M."/>
            <person name="Finn R."/>
            <person name="Kale V."/>
            <person name="Holt S."/>
            <person name="Cochrane G."/>
            <person name="Meng A."/>
            <person name="Brown T."/>
            <person name="Cohen L."/>
        </authorList>
    </citation>
    <scope>NUCLEOTIDE SEQUENCE</scope>
    <source>
        <strain evidence="10">CCMP1243</strain>
    </source>
</reference>
<proteinExistence type="predicted"/>
<accession>A0A7S2RBL3</accession>
<evidence type="ECO:0000256" key="3">
    <source>
        <dbReference type="ARBA" id="ARBA00022679"/>
    </source>
</evidence>
<dbReference type="Pfam" id="PF00069">
    <property type="entry name" value="Pkinase"/>
    <property type="match status" value="1"/>
</dbReference>
<dbReference type="CDD" id="cd05123">
    <property type="entry name" value="STKc_AGC"/>
    <property type="match status" value="1"/>
</dbReference>
<keyword evidence="6 7" id="KW-0067">ATP-binding</keyword>
<sequence>MPQSVGEGDRVRTTFTLQRCREYPTTDPLGSRESWAWPVAAARASPLADPSALVGMAAESVKPDAEFLRSGKMTSECRGSVDGDAEASTAGGSSVGSLPPITGTGCSSSASGKSSTGVIGAPVESEKRRHRRRRRRHSRRHSEAGHQVDTLPPSSVDDGGAAHSFTVAATVGRRPSKDESGTSSSAAATSDTKYLDPHGLGYYSVDAPSLPDEHGGHSSFVSTNSPGVAEGIEDPSDLFAVVDGLGSGGYSVVVLVQQVISKKKFAMKVIPKSRLVRIRDKKRLKNELSALKHLMLCPFIQCLQCKFENPSSLFIVTEYLSGGDLFYHLHKQWERGCKGFSEEQCRTLLAEIALGLSSMHALGFVHRDVKIENIMLTREGHIKLVDLGLCHRIKDGPKVSSAGSLIYMAPELLLHGLCGPETDCWALGVLAHELLTGCCPWSSLTDREVLRLQITTLRVGPPPRVSPAAGQLICSLLRHDAEGRLGSAGGLEDIKRAPFFQHLDWAAAERMELPPAITPEEHSFDRRECRAVLRTYVAAVRDEKGAPAASSASGALADPRNRKTHQPLCFACPHAGG</sequence>
<feature type="compositionally biased region" description="Low complexity" evidence="8">
    <location>
        <begin position="181"/>
        <end position="192"/>
    </location>
</feature>
<evidence type="ECO:0000313" key="10">
    <source>
        <dbReference type="EMBL" id="CAD9666539.1"/>
    </source>
</evidence>
<dbReference type="InterPro" id="IPR008271">
    <property type="entry name" value="Ser/Thr_kinase_AS"/>
</dbReference>
<keyword evidence="3" id="KW-0808">Transferase</keyword>
<dbReference type="InterPro" id="IPR000719">
    <property type="entry name" value="Prot_kinase_dom"/>
</dbReference>
<gene>
    <name evidence="10" type="ORF">RMAR1173_LOCUS2891</name>
</gene>
<dbReference type="InterPro" id="IPR011009">
    <property type="entry name" value="Kinase-like_dom_sf"/>
</dbReference>
<dbReference type="InterPro" id="IPR045270">
    <property type="entry name" value="STKc_AGC"/>
</dbReference>
<evidence type="ECO:0000256" key="6">
    <source>
        <dbReference type="ARBA" id="ARBA00022840"/>
    </source>
</evidence>
<dbReference type="InterPro" id="IPR017441">
    <property type="entry name" value="Protein_kinase_ATP_BS"/>
</dbReference>
<dbReference type="PROSITE" id="PS00107">
    <property type="entry name" value="PROTEIN_KINASE_ATP"/>
    <property type="match status" value="1"/>
</dbReference>
<name>A0A7S2RBL3_9STRA</name>
<protein>
    <recommendedName>
        <fullName evidence="9">Protein kinase domain-containing protein</fullName>
    </recommendedName>
</protein>
<dbReference type="GO" id="GO:0005524">
    <property type="term" value="F:ATP binding"/>
    <property type="evidence" value="ECO:0007669"/>
    <property type="project" value="UniProtKB-UniRule"/>
</dbReference>
<evidence type="ECO:0000256" key="7">
    <source>
        <dbReference type="PROSITE-ProRule" id="PRU10141"/>
    </source>
</evidence>
<dbReference type="PROSITE" id="PS00108">
    <property type="entry name" value="PROTEIN_KINASE_ST"/>
    <property type="match status" value="1"/>
</dbReference>
<dbReference type="AlphaFoldDB" id="A0A7S2RBL3"/>
<dbReference type="SUPFAM" id="SSF56112">
    <property type="entry name" value="Protein kinase-like (PK-like)"/>
    <property type="match status" value="1"/>
</dbReference>
<feature type="binding site" evidence="7">
    <location>
        <position position="268"/>
    </location>
    <ligand>
        <name>ATP</name>
        <dbReference type="ChEBI" id="CHEBI:30616"/>
    </ligand>
</feature>
<organism evidence="10">
    <name type="scientific">Rhizochromulina marina</name>
    <dbReference type="NCBI Taxonomy" id="1034831"/>
    <lineage>
        <taxon>Eukaryota</taxon>
        <taxon>Sar</taxon>
        <taxon>Stramenopiles</taxon>
        <taxon>Ochrophyta</taxon>
        <taxon>Dictyochophyceae</taxon>
        <taxon>Rhizochromulinales</taxon>
        <taxon>Rhizochromulina</taxon>
    </lineage>
</organism>
<feature type="domain" description="Protein kinase" evidence="9">
    <location>
        <begin position="239"/>
        <end position="500"/>
    </location>
</feature>
<keyword evidence="5" id="KW-0418">Kinase</keyword>
<evidence type="ECO:0000256" key="8">
    <source>
        <dbReference type="SAM" id="MobiDB-lite"/>
    </source>
</evidence>
<dbReference type="SMART" id="SM00220">
    <property type="entry name" value="S_TKc"/>
    <property type="match status" value="1"/>
</dbReference>
<keyword evidence="1" id="KW-0723">Serine/threonine-protein kinase</keyword>
<evidence type="ECO:0000259" key="9">
    <source>
        <dbReference type="PROSITE" id="PS50011"/>
    </source>
</evidence>
<feature type="compositionally biased region" description="Basic residues" evidence="8">
    <location>
        <begin position="128"/>
        <end position="140"/>
    </location>
</feature>
<evidence type="ECO:0000256" key="1">
    <source>
        <dbReference type="ARBA" id="ARBA00022527"/>
    </source>
</evidence>
<dbReference type="PROSITE" id="PS50011">
    <property type="entry name" value="PROTEIN_KINASE_DOM"/>
    <property type="match status" value="1"/>
</dbReference>
<feature type="compositionally biased region" description="Low complexity" evidence="8">
    <location>
        <begin position="102"/>
        <end position="117"/>
    </location>
</feature>
<dbReference type="EMBL" id="HBHJ01004463">
    <property type="protein sequence ID" value="CAD9666539.1"/>
    <property type="molecule type" value="Transcribed_RNA"/>
</dbReference>
<evidence type="ECO:0000256" key="5">
    <source>
        <dbReference type="ARBA" id="ARBA00022777"/>
    </source>
</evidence>
<evidence type="ECO:0000256" key="4">
    <source>
        <dbReference type="ARBA" id="ARBA00022741"/>
    </source>
</evidence>
<feature type="region of interest" description="Disordered" evidence="8">
    <location>
        <begin position="64"/>
        <end position="192"/>
    </location>
</feature>
<keyword evidence="4 7" id="KW-0547">Nucleotide-binding</keyword>
<dbReference type="PANTHER" id="PTHR24351">
    <property type="entry name" value="RIBOSOMAL PROTEIN S6 KINASE"/>
    <property type="match status" value="1"/>
</dbReference>
<dbReference type="Gene3D" id="1.10.510.10">
    <property type="entry name" value="Transferase(Phosphotransferase) domain 1"/>
    <property type="match status" value="1"/>
</dbReference>
<dbReference type="GO" id="GO:0004674">
    <property type="term" value="F:protein serine/threonine kinase activity"/>
    <property type="evidence" value="ECO:0007669"/>
    <property type="project" value="UniProtKB-KW"/>
</dbReference>
<dbReference type="Gene3D" id="3.30.200.20">
    <property type="entry name" value="Phosphorylase Kinase, domain 1"/>
    <property type="match status" value="1"/>
</dbReference>